<sequence length="354" mass="39620">MEKKKVVLAIFTLQGNGAERFALTLAKGLVDAGHEAHIVYFKNIIDLPVPENIKLHFFDYQKYRAIPKFMRAKFAAKAFDKFVRKTVGEPDMVLSNLYPVDFILAHSQLPNVHMVIHNTTSQEYAEQLKDSAFLDTLKKTYLAKPCVGVSQGVTDDFKLLFGQDAPITTIYNPIDVESIEETADDFVPEYQDYIVHVGKFKPQKRHDILIKAYAQANVPQTLVLVGTGELMNESKQLVQDLGIENKVIFAGFQKNPYPFIKHAKLMVVSSDFEGFSIAILEALALNTSIISTDCPSGPNEVLSPEQLVAVGDVNALAFKMSQTLSNSHECEIGLDKKFYPQKAASHYLQLINKF</sequence>
<dbReference type="InterPro" id="IPR001296">
    <property type="entry name" value="Glyco_trans_1"/>
</dbReference>
<reference evidence="3" key="1">
    <citation type="submission" date="2022-02" db="EMBL/GenBank/DDBJ databases">
        <title>Acinetobacter A3.8 sp. nov., isolated from Sediment (Zhairuo Island).</title>
        <authorList>
            <person name="Zheng K."/>
        </authorList>
    </citation>
    <scope>NUCLEOTIDE SEQUENCE</scope>
    <source>
        <strain evidence="3">A3.8</strain>
    </source>
</reference>
<accession>A0A9X1WV21</accession>
<dbReference type="PANTHER" id="PTHR12526:SF638">
    <property type="entry name" value="SPORE COAT PROTEIN SA"/>
    <property type="match status" value="1"/>
</dbReference>
<dbReference type="GO" id="GO:0016757">
    <property type="term" value="F:glycosyltransferase activity"/>
    <property type="evidence" value="ECO:0007669"/>
    <property type="project" value="InterPro"/>
</dbReference>
<dbReference type="CDD" id="cd03811">
    <property type="entry name" value="GT4_GT28_WabH-like"/>
    <property type="match status" value="1"/>
</dbReference>
<protein>
    <submittedName>
        <fullName evidence="3">Glycosyltransferase</fullName>
    </submittedName>
</protein>
<evidence type="ECO:0000313" key="3">
    <source>
        <dbReference type="EMBL" id="MCJ8145546.1"/>
    </source>
</evidence>
<dbReference type="RefSeq" id="WP_241570262.1">
    <property type="nucleotide sequence ID" value="NZ_JAKUML010000002.1"/>
</dbReference>
<keyword evidence="4" id="KW-1185">Reference proteome</keyword>
<proteinExistence type="predicted"/>
<dbReference type="Proteomes" id="UP001139701">
    <property type="component" value="Unassembled WGS sequence"/>
</dbReference>
<dbReference type="SUPFAM" id="SSF53756">
    <property type="entry name" value="UDP-Glycosyltransferase/glycogen phosphorylase"/>
    <property type="match status" value="1"/>
</dbReference>
<dbReference type="AlphaFoldDB" id="A0A9X1WV21"/>
<evidence type="ECO:0000259" key="2">
    <source>
        <dbReference type="Pfam" id="PF13439"/>
    </source>
</evidence>
<dbReference type="PANTHER" id="PTHR12526">
    <property type="entry name" value="GLYCOSYLTRANSFERASE"/>
    <property type="match status" value="1"/>
</dbReference>
<feature type="domain" description="Glycosyltransferase subfamily 4-like N-terminal" evidence="2">
    <location>
        <begin position="16"/>
        <end position="177"/>
    </location>
</feature>
<evidence type="ECO:0000259" key="1">
    <source>
        <dbReference type="Pfam" id="PF00534"/>
    </source>
</evidence>
<feature type="domain" description="Glycosyl transferase family 1" evidence="1">
    <location>
        <begin position="187"/>
        <end position="329"/>
    </location>
</feature>
<name>A0A9X1WV21_9GAMM</name>
<evidence type="ECO:0000313" key="4">
    <source>
        <dbReference type="Proteomes" id="UP001139701"/>
    </source>
</evidence>
<gene>
    <name evidence="3" type="ORF">MKI79_01220</name>
</gene>
<organism evidence="3 4">
    <name type="scientific">Acinetobacter sedimenti</name>
    <dbReference type="NCBI Taxonomy" id="2919922"/>
    <lineage>
        <taxon>Bacteria</taxon>
        <taxon>Pseudomonadati</taxon>
        <taxon>Pseudomonadota</taxon>
        <taxon>Gammaproteobacteria</taxon>
        <taxon>Moraxellales</taxon>
        <taxon>Moraxellaceae</taxon>
        <taxon>Acinetobacter</taxon>
    </lineage>
</organism>
<dbReference type="GO" id="GO:1901135">
    <property type="term" value="P:carbohydrate derivative metabolic process"/>
    <property type="evidence" value="ECO:0007669"/>
    <property type="project" value="UniProtKB-ARBA"/>
</dbReference>
<dbReference type="EMBL" id="JAKUML010000002">
    <property type="protein sequence ID" value="MCJ8145546.1"/>
    <property type="molecule type" value="Genomic_DNA"/>
</dbReference>
<dbReference type="Pfam" id="PF13439">
    <property type="entry name" value="Glyco_transf_4"/>
    <property type="match status" value="1"/>
</dbReference>
<dbReference type="InterPro" id="IPR028098">
    <property type="entry name" value="Glyco_trans_4-like_N"/>
</dbReference>
<dbReference type="Gene3D" id="3.40.50.2000">
    <property type="entry name" value="Glycogen Phosphorylase B"/>
    <property type="match status" value="2"/>
</dbReference>
<dbReference type="Pfam" id="PF00534">
    <property type="entry name" value="Glycos_transf_1"/>
    <property type="match status" value="1"/>
</dbReference>
<comment type="caution">
    <text evidence="3">The sequence shown here is derived from an EMBL/GenBank/DDBJ whole genome shotgun (WGS) entry which is preliminary data.</text>
</comment>